<dbReference type="AlphaFoldDB" id="A0A1H5RIJ6"/>
<accession>A0A1H5RIJ6</accession>
<dbReference type="STRING" id="218821.SAMN05421837_11881"/>
<gene>
    <name evidence="1" type="ORF">SAMN05421837_11881</name>
</gene>
<name>A0A1H5RIJ6_9PSEU</name>
<reference evidence="2" key="1">
    <citation type="submission" date="2016-10" db="EMBL/GenBank/DDBJ databases">
        <authorList>
            <person name="Varghese N."/>
            <person name="Submissions S."/>
        </authorList>
    </citation>
    <scope>NUCLEOTIDE SEQUENCE [LARGE SCALE GENOMIC DNA]</scope>
    <source>
        <strain evidence="2">DSM 44654</strain>
    </source>
</reference>
<dbReference type="OrthoDB" id="3628801at2"/>
<dbReference type="SUPFAM" id="SSF55144">
    <property type="entry name" value="LigT-like"/>
    <property type="match status" value="1"/>
</dbReference>
<dbReference type="EMBL" id="FNUJ01000018">
    <property type="protein sequence ID" value="SEF38130.1"/>
    <property type="molecule type" value="Genomic_DNA"/>
</dbReference>
<evidence type="ECO:0008006" key="3">
    <source>
        <dbReference type="Google" id="ProtNLM"/>
    </source>
</evidence>
<dbReference type="InterPro" id="IPR009097">
    <property type="entry name" value="Cyclic_Pdiesterase"/>
</dbReference>
<protein>
    <recommendedName>
        <fullName evidence="3">2'-5' RNA ligase superfamily protein</fullName>
    </recommendedName>
</protein>
<dbReference type="RefSeq" id="WP_086678708.1">
    <property type="nucleotide sequence ID" value="NZ_FNUJ01000018.1"/>
</dbReference>
<keyword evidence="2" id="KW-1185">Reference proteome</keyword>
<dbReference type="Gene3D" id="3.90.1140.10">
    <property type="entry name" value="Cyclic phosphodiesterase"/>
    <property type="match status" value="1"/>
</dbReference>
<proteinExistence type="predicted"/>
<organism evidence="1 2">
    <name type="scientific">Amycolatopsis pretoriensis</name>
    <dbReference type="NCBI Taxonomy" id="218821"/>
    <lineage>
        <taxon>Bacteria</taxon>
        <taxon>Bacillati</taxon>
        <taxon>Actinomycetota</taxon>
        <taxon>Actinomycetes</taxon>
        <taxon>Pseudonocardiales</taxon>
        <taxon>Pseudonocardiaceae</taxon>
        <taxon>Amycolatopsis</taxon>
    </lineage>
</organism>
<sequence>MIIPDLGANPGFADLVAQCRAVMASHPATTEPVPDESLHLTVQPIGFPGRDRIDKSTRVRLVTALEPELVTVPAFELLIGSALVYHRGVVADTHHDDGFNRLLDRARPVIAAVCGPDAIVYDSRPAHLALCYAGGHGSSDDLQRQFRHHVRPGHATLTVSAVDLVETVQVPDRCRYDSTVLHRFTLAATEPAHTPVGAVQGASA</sequence>
<dbReference type="Proteomes" id="UP000198878">
    <property type="component" value="Unassembled WGS sequence"/>
</dbReference>
<evidence type="ECO:0000313" key="1">
    <source>
        <dbReference type="EMBL" id="SEF38130.1"/>
    </source>
</evidence>
<evidence type="ECO:0000313" key="2">
    <source>
        <dbReference type="Proteomes" id="UP000198878"/>
    </source>
</evidence>